<organism evidence="1 2">
    <name type="scientific">Ancylostoma ceylanicum</name>
    <dbReference type="NCBI Taxonomy" id="53326"/>
    <lineage>
        <taxon>Eukaryota</taxon>
        <taxon>Metazoa</taxon>
        <taxon>Ecdysozoa</taxon>
        <taxon>Nematoda</taxon>
        <taxon>Chromadorea</taxon>
        <taxon>Rhabditida</taxon>
        <taxon>Rhabditina</taxon>
        <taxon>Rhabditomorpha</taxon>
        <taxon>Strongyloidea</taxon>
        <taxon>Ancylostomatidae</taxon>
        <taxon>Ancylostomatinae</taxon>
        <taxon>Ancylostoma</taxon>
    </lineage>
</organism>
<dbReference type="EMBL" id="JARK01001385">
    <property type="protein sequence ID" value="EYC11741.1"/>
    <property type="molecule type" value="Genomic_DNA"/>
</dbReference>
<keyword evidence="2" id="KW-1185">Reference proteome</keyword>
<comment type="caution">
    <text evidence="1">The sequence shown here is derived from an EMBL/GenBank/DDBJ whole genome shotgun (WGS) entry which is preliminary data.</text>
</comment>
<dbReference type="AlphaFoldDB" id="A0A016U9X3"/>
<protein>
    <submittedName>
        <fullName evidence="1">Uncharacterized protein</fullName>
    </submittedName>
</protein>
<name>A0A016U9X3_9BILA</name>
<accession>A0A016U9X3</accession>
<sequence length="81" mass="9317">MRALDSRIWSLEHWLEGKQIRGEDDLKLELSAFFESKERCFLSAILLVVGRESSIIIVHSSDKHGTFFHTKGNPSLHQAYC</sequence>
<evidence type="ECO:0000313" key="1">
    <source>
        <dbReference type="EMBL" id="EYC11741.1"/>
    </source>
</evidence>
<evidence type="ECO:0000313" key="2">
    <source>
        <dbReference type="Proteomes" id="UP000024635"/>
    </source>
</evidence>
<gene>
    <name evidence="1" type="primary">Acey_s0049.g1742</name>
    <name evidence="1" type="ORF">Y032_0049g1742</name>
</gene>
<reference evidence="2" key="1">
    <citation type="journal article" date="2015" name="Nat. Genet.">
        <title>The genome and transcriptome of the zoonotic hookworm Ancylostoma ceylanicum identify infection-specific gene families.</title>
        <authorList>
            <person name="Schwarz E.M."/>
            <person name="Hu Y."/>
            <person name="Antoshechkin I."/>
            <person name="Miller M.M."/>
            <person name="Sternberg P.W."/>
            <person name="Aroian R.V."/>
        </authorList>
    </citation>
    <scope>NUCLEOTIDE SEQUENCE</scope>
    <source>
        <strain evidence="2">HY135</strain>
    </source>
</reference>
<dbReference type="Proteomes" id="UP000024635">
    <property type="component" value="Unassembled WGS sequence"/>
</dbReference>
<proteinExistence type="predicted"/>